<evidence type="ECO:0000256" key="1">
    <source>
        <dbReference type="SAM" id="MobiDB-lite"/>
    </source>
</evidence>
<proteinExistence type="predicted"/>
<sequence>MSRAAQRGSLSLRWCAALVALFALGAMAALFALRFQRDPLAEAGSQLMRRPAVASALGKVQRQSQQAMQQVLPTPEAAIRKCKIGGTTLYSNRQCRPHDPGSEAVDLQDSRGFETSQPAPVAAPMRTDASPDLRTRMIERSIGN</sequence>
<organism evidence="2 3">
    <name type="scientific">Undibacterium arcticum</name>
    <dbReference type="NCBI Taxonomy" id="1762892"/>
    <lineage>
        <taxon>Bacteria</taxon>
        <taxon>Pseudomonadati</taxon>
        <taxon>Pseudomonadota</taxon>
        <taxon>Betaproteobacteria</taxon>
        <taxon>Burkholderiales</taxon>
        <taxon>Oxalobacteraceae</taxon>
        <taxon>Undibacterium</taxon>
    </lineage>
</organism>
<evidence type="ECO:0008006" key="4">
    <source>
        <dbReference type="Google" id="ProtNLM"/>
    </source>
</evidence>
<reference evidence="3" key="1">
    <citation type="journal article" date="2019" name="Int. J. Syst. Evol. Microbiol.">
        <title>The Global Catalogue of Microorganisms (GCM) 10K type strain sequencing project: providing services to taxonomists for standard genome sequencing and annotation.</title>
        <authorList>
            <consortium name="The Broad Institute Genomics Platform"/>
            <consortium name="The Broad Institute Genome Sequencing Center for Infectious Disease"/>
            <person name="Wu L."/>
            <person name="Ma J."/>
        </authorList>
    </citation>
    <scope>NUCLEOTIDE SEQUENCE [LARGE SCALE GENOMIC DNA]</scope>
    <source>
        <strain evidence="3">KCTC 42986</strain>
    </source>
</reference>
<evidence type="ECO:0000313" key="3">
    <source>
        <dbReference type="Proteomes" id="UP001595530"/>
    </source>
</evidence>
<accession>A0ABV7F5J5</accession>
<protein>
    <recommendedName>
        <fullName evidence="4">DUF4124 domain-containing protein</fullName>
    </recommendedName>
</protein>
<name>A0ABV7F5J5_9BURK</name>
<dbReference type="EMBL" id="JBHRTP010000041">
    <property type="protein sequence ID" value="MFC3109067.1"/>
    <property type="molecule type" value="Genomic_DNA"/>
</dbReference>
<dbReference type="Proteomes" id="UP001595530">
    <property type="component" value="Unassembled WGS sequence"/>
</dbReference>
<keyword evidence="3" id="KW-1185">Reference proteome</keyword>
<comment type="caution">
    <text evidence="2">The sequence shown here is derived from an EMBL/GenBank/DDBJ whole genome shotgun (WGS) entry which is preliminary data.</text>
</comment>
<feature type="region of interest" description="Disordered" evidence="1">
    <location>
        <begin position="93"/>
        <end position="127"/>
    </location>
</feature>
<dbReference type="RefSeq" id="WP_390326973.1">
    <property type="nucleotide sequence ID" value="NZ_JBHRTP010000041.1"/>
</dbReference>
<gene>
    <name evidence="2" type="ORF">ACFOFO_14045</name>
</gene>
<evidence type="ECO:0000313" key="2">
    <source>
        <dbReference type="EMBL" id="MFC3109067.1"/>
    </source>
</evidence>